<dbReference type="RefSeq" id="WP_229108686.1">
    <property type="nucleotide sequence ID" value="NZ_CAXTCG010000048.1"/>
</dbReference>
<keyword evidence="3" id="KW-0328">Glycosyltransferase</keyword>
<dbReference type="EMBL" id="CP043529">
    <property type="protein sequence ID" value="QEW37276.1"/>
    <property type="molecule type" value="Genomic_DNA"/>
</dbReference>
<dbReference type="Proteomes" id="UP000326091">
    <property type="component" value="Chromosome"/>
</dbReference>
<organism evidence="3 4">
    <name type="scientific">Phocaeicola vulgatus</name>
    <name type="common">Bacteroides vulgatus</name>
    <dbReference type="NCBI Taxonomy" id="821"/>
    <lineage>
        <taxon>Bacteria</taxon>
        <taxon>Pseudomonadati</taxon>
        <taxon>Bacteroidota</taxon>
        <taxon>Bacteroidia</taxon>
        <taxon>Bacteroidales</taxon>
        <taxon>Bacteroidaceae</taxon>
        <taxon>Phocaeicola</taxon>
    </lineage>
</organism>
<dbReference type="Pfam" id="PF00534">
    <property type="entry name" value="Glycos_transf_1"/>
    <property type="match status" value="1"/>
</dbReference>
<dbReference type="EC" id="2.4.-.-" evidence="3"/>
<dbReference type="InterPro" id="IPR028098">
    <property type="entry name" value="Glyco_trans_4-like_N"/>
</dbReference>
<keyword evidence="3" id="KW-0808">Transferase</keyword>
<dbReference type="Gene3D" id="3.40.50.2000">
    <property type="entry name" value="Glycogen Phosphorylase B"/>
    <property type="match status" value="2"/>
</dbReference>
<dbReference type="PANTHER" id="PTHR45947">
    <property type="entry name" value="SULFOQUINOVOSYL TRANSFERASE SQD2"/>
    <property type="match status" value="1"/>
</dbReference>
<proteinExistence type="predicted"/>
<evidence type="ECO:0000259" key="2">
    <source>
        <dbReference type="Pfam" id="PF13439"/>
    </source>
</evidence>
<dbReference type="PANTHER" id="PTHR45947:SF3">
    <property type="entry name" value="SULFOQUINOVOSYL TRANSFERASE SQD2"/>
    <property type="match status" value="1"/>
</dbReference>
<reference evidence="3 4" key="1">
    <citation type="submission" date="2019-09" db="EMBL/GenBank/DDBJ databases">
        <title>Commensal-derived Metabolites Govern Vibrio cholerae Pathogenesis in Host.</title>
        <authorList>
            <person name="Yoon S.S."/>
            <person name="Yoon M.Y."/>
        </authorList>
    </citation>
    <scope>NUCLEOTIDE SEQUENCE [LARGE SCALE GENOMIC DNA]</scope>
    <source>
        <strain evidence="3 4">VIC01</strain>
    </source>
</reference>
<dbReference type="AlphaFoldDB" id="A0A5P3AVY9"/>
<evidence type="ECO:0000313" key="4">
    <source>
        <dbReference type="Proteomes" id="UP000326091"/>
    </source>
</evidence>
<dbReference type="GO" id="GO:0016757">
    <property type="term" value="F:glycosyltransferase activity"/>
    <property type="evidence" value="ECO:0007669"/>
    <property type="project" value="UniProtKB-KW"/>
</dbReference>
<gene>
    <name evidence="3" type="primary">epsF_2</name>
    <name evidence="3" type="ORF">VIC01_02860</name>
</gene>
<dbReference type="SUPFAM" id="SSF53756">
    <property type="entry name" value="UDP-Glycosyltransferase/glycogen phosphorylase"/>
    <property type="match status" value="1"/>
</dbReference>
<evidence type="ECO:0000259" key="1">
    <source>
        <dbReference type="Pfam" id="PF00534"/>
    </source>
</evidence>
<dbReference type="InterPro" id="IPR050194">
    <property type="entry name" value="Glycosyltransferase_grp1"/>
</dbReference>
<dbReference type="CDD" id="cd03812">
    <property type="entry name" value="GT4_CapH-like"/>
    <property type="match status" value="1"/>
</dbReference>
<protein>
    <submittedName>
        <fullName evidence="3">Glycosyltransferase EpsF</fullName>
        <ecNumber evidence="3">2.4.-.-</ecNumber>
    </submittedName>
</protein>
<dbReference type="InterPro" id="IPR001296">
    <property type="entry name" value="Glyco_trans_1"/>
</dbReference>
<feature type="domain" description="Glycosyl transferase family 1" evidence="1">
    <location>
        <begin position="170"/>
        <end position="287"/>
    </location>
</feature>
<dbReference type="Pfam" id="PF13439">
    <property type="entry name" value="Glyco_transf_4"/>
    <property type="match status" value="1"/>
</dbReference>
<evidence type="ECO:0000313" key="3">
    <source>
        <dbReference type="EMBL" id="QEW37276.1"/>
    </source>
</evidence>
<sequence>MNRGGIESYMMNYYRHFDHKIIQIDFVVHNAGGYGYYDEEIKNLGGQIFTLPQKSKHPLSYTTLLKTILKKGNYKIIHTHMDAMGAWVLKVAQNCGIPVRIAHSHNTKHLTNNPIKLFFLEQARKKINQYATHRMACSEMAGKWLFKDQPFQIIRNAIEAEMFKFNPEARRQIRQKYNIKNNFLIGHVGRFDTQKNHMFLLDVFAEIHKTIPKSKLILIGEGHLKEAILQKISTLNLKEHVILTGVRDDVNLFYNAFDLFVLPSLFEGLPVVAIENQANGCPTFLSSEITRETQISTDIDFIDLKKELWYKKIIEYIETHKTPRTDLHFDIQASGYDIKTEAQKLQEIYIDLWNKN</sequence>
<feature type="domain" description="Glycosyltransferase subfamily 4-like N-terminal" evidence="2">
    <location>
        <begin position="4"/>
        <end position="159"/>
    </location>
</feature>
<accession>A0A5P3AVY9</accession>
<name>A0A5P3AVY9_PHOVU</name>